<organism evidence="1 2">
    <name type="scientific">Alligator mississippiensis</name>
    <name type="common">American alligator</name>
    <dbReference type="NCBI Taxonomy" id="8496"/>
    <lineage>
        <taxon>Eukaryota</taxon>
        <taxon>Metazoa</taxon>
        <taxon>Chordata</taxon>
        <taxon>Craniata</taxon>
        <taxon>Vertebrata</taxon>
        <taxon>Euteleostomi</taxon>
        <taxon>Archelosauria</taxon>
        <taxon>Archosauria</taxon>
        <taxon>Crocodylia</taxon>
        <taxon>Alligatoridae</taxon>
        <taxon>Alligatorinae</taxon>
        <taxon>Alligator</taxon>
    </lineage>
</organism>
<accession>A0A151LZ95</accession>
<reference evidence="1 2" key="1">
    <citation type="journal article" date="2012" name="Genome Biol.">
        <title>Sequencing three crocodilian genomes to illuminate the evolution of archosaurs and amniotes.</title>
        <authorList>
            <person name="St John J.A."/>
            <person name="Braun E.L."/>
            <person name="Isberg S.R."/>
            <person name="Miles L.G."/>
            <person name="Chong A.Y."/>
            <person name="Gongora J."/>
            <person name="Dalzell P."/>
            <person name="Moran C."/>
            <person name="Bed'hom B."/>
            <person name="Abzhanov A."/>
            <person name="Burgess S.C."/>
            <person name="Cooksey A.M."/>
            <person name="Castoe T.A."/>
            <person name="Crawford N.G."/>
            <person name="Densmore L.D."/>
            <person name="Drew J.C."/>
            <person name="Edwards S.V."/>
            <person name="Faircloth B.C."/>
            <person name="Fujita M.K."/>
            <person name="Greenwold M.J."/>
            <person name="Hoffmann F.G."/>
            <person name="Howard J.M."/>
            <person name="Iguchi T."/>
            <person name="Janes D.E."/>
            <person name="Khan S.Y."/>
            <person name="Kohno S."/>
            <person name="de Koning A.J."/>
            <person name="Lance S.L."/>
            <person name="McCarthy F.M."/>
            <person name="McCormack J.E."/>
            <person name="Merchant M.E."/>
            <person name="Peterson D.G."/>
            <person name="Pollock D.D."/>
            <person name="Pourmand N."/>
            <person name="Raney B.J."/>
            <person name="Roessler K.A."/>
            <person name="Sanford J.R."/>
            <person name="Sawyer R.H."/>
            <person name="Schmidt C.J."/>
            <person name="Triplett E.W."/>
            <person name="Tuberville T.D."/>
            <person name="Venegas-Anaya M."/>
            <person name="Howard J.T."/>
            <person name="Jarvis E.D."/>
            <person name="Guillette L.J.Jr."/>
            <person name="Glenn T.C."/>
            <person name="Green R.E."/>
            <person name="Ray D.A."/>
        </authorList>
    </citation>
    <scope>NUCLEOTIDE SEQUENCE [LARGE SCALE GENOMIC DNA]</scope>
    <source>
        <strain evidence="1">KSC_2009_1</strain>
    </source>
</reference>
<protein>
    <submittedName>
        <fullName evidence="1">Uncharacterized protein</fullName>
    </submittedName>
</protein>
<proteinExistence type="predicted"/>
<dbReference type="Proteomes" id="UP000050525">
    <property type="component" value="Unassembled WGS sequence"/>
</dbReference>
<comment type="caution">
    <text evidence="1">The sequence shown here is derived from an EMBL/GenBank/DDBJ whole genome shotgun (WGS) entry which is preliminary data.</text>
</comment>
<gene>
    <name evidence="1" type="ORF">Y1Q_0000330</name>
</gene>
<sequence length="139" mass="15459">MVSRTGSVSGEDAMESELVKNCPWRNGKRHVQNTVELGAHIAYHQAGGTGGRLVSSYLSLEGEKETAKEWEVHLYPRAFGCVMGSEQVLFRRREEGGTKPKPSEESTALSQEFAHRKRCAYSIAAPFRLYSAPTKESRV</sequence>
<keyword evidence="2" id="KW-1185">Reference proteome</keyword>
<dbReference type="PhylomeDB" id="A0A151LZ95"/>
<name>A0A151LZ95_ALLMI</name>
<evidence type="ECO:0000313" key="2">
    <source>
        <dbReference type="Proteomes" id="UP000050525"/>
    </source>
</evidence>
<dbReference type="EMBL" id="AKHW03006964">
    <property type="protein sequence ID" value="KYO17589.1"/>
    <property type="molecule type" value="Genomic_DNA"/>
</dbReference>
<dbReference type="AlphaFoldDB" id="A0A151LZ95"/>
<evidence type="ECO:0000313" key="1">
    <source>
        <dbReference type="EMBL" id="KYO17589.1"/>
    </source>
</evidence>